<evidence type="ECO:0000313" key="2">
    <source>
        <dbReference type="Proteomes" id="UP000055024"/>
    </source>
</evidence>
<evidence type="ECO:0000313" key="1">
    <source>
        <dbReference type="EMBL" id="KRY96938.1"/>
    </source>
</evidence>
<comment type="caution">
    <text evidence="1">The sequence shown here is derived from an EMBL/GenBank/DDBJ whole genome shotgun (WGS) entry which is preliminary data.</text>
</comment>
<gene>
    <name evidence="1" type="ORF">T11_7412</name>
</gene>
<reference evidence="1 2" key="1">
    <citation type="submission" date="2015-01" db="EMBL/GenBank/DDBJ databases">
        <title>Evolution of Trichinella species and genotypes.</title>
        <authorList>
            <person name="Korhonen P.K."/>
            <person name="Edoardo P."/>
            <person name="Giuseppe L.R."/>
            <person name="Gasser R.B."/>
        </authorList>
    </citation>
    <scope>NUCLEOTIDE SEQUENCE [LARGE SCALE GENOMIC DNA]</scope>
    <source>
        <strain evidence="1">ISS1029</strain>
    </source>
</reference>
<sequence>MAALAIAQRAIALLAWRAPARLKRANLFAFPNSIKE</sequence>
<keyword evidence="2" id="KW-1185">Reference proteome</keyword>
<dbReference type="AlphaFoldDB" id="A0A0V1GFB4"/>
<accession>A0A0V1GFB4</accession>
<dbReference type="EMBL" id="JYDP01002419">
    <property type="protein sequence ID" value="KRY96938.1"/>
    <property type="molecule type" value="Genomic_DNA"/>
</dbReference>
<dbReference type="Proteomes" id="UP000055024">
    <property type="component" value="Unassembled WGS sequence"/>
</dbReference>
<protein>
    <submittedName>
        <fullName evidence="1">Uncharacterized protein</fullName>
    </submittedName>
</protein>
<proteinExistence type="predicted"/>
<name>A0A0V1GFB4_9BILA</name>
<organism evidence="1 2">
    <name type="scientific">Trichinella zimbabwensis</name>
    <dbReference type="NCBI Taxonomy" id="268475"/>
    <lineage>
        <taxon>Eukaryota</taxon>
        <taxon>Metazoa</taxon>
        <taxon>Ecdysozoa</taxon>
        <taxon>Nematoda</taxon>
        <taxon>Enoplea</taxon>
        <taxon>Dorylaimia</taxon>
        <taxon>Trichinellida</taxon>
        <taxon>Trichinellidae</taxon>
        <taxon>Trichinella</taxon>
    </lineage>
</organism>